<evidence type="ECO:0000256" key="4">
    <source>
        <dbReference type="ARBA" id="ARBA00022801"/>
    </source>
</evidence>
<dbReference type="InterPro" id="IPR011650">
    <property type="entry name" value="Peptidase_M20_dimer"/>
</dbReference>
<dbReference type="GO" id="GO:0051603">
    <property type="term" value="P:proteolysis involved in protein catabolic process"/>
    <property type="evidence" value="ECO:0007669"/>
    <property type="project" value="TreeGrafter"/>
</dbReference>
<reference evidence="7 8" key="1">
    <citation type="journal article" date="2016" name="Mol. Biol. Evol.">
        <title>Comparative Genomics of Early-Diverging Mushroom-Forming Fungi Provides Insights into the Origins of Lignocellulose Decay Capabilities.</title>
        <authorList>
            <person name="Nagy L.G."/>
            <person name="Riley R."/>
            <person name="Tritt A."/>
            <person name="Adam C."/>
            <person name="Daum C."/>
            <person name="Floudas D."/>
            <person name="Sun H."/>
            <person name="Yadav J.S."/>
            <person name="Pangilinan J."/>
            <person name="Larsson K.H."/>
            <person name="Matsuura K."/>
            <person name="Barry K."/>
            <person name="Labutti K."/>
            <person name="Kuo R."/>
            <person name="Ohm R.A."/>
            <person name="Bhattacharya S.S."/>
            <person name="Shirouzu T."/>
            <person name="Yoshinaga Y."/>
            <person name="Martin F.M."/>
            <person name="Grigoriev I.V."/>
            <person name="Hibbett D.S."/>
        </authorList>
    </citation>
    <scope>NUCLEOTIDE SEQUENCE [LARGE SCALE GENOMIC DNA]</scope>
    <source>
        <strain evidence="7 8">93-53</strain>
    </source>
</reference>
<evidence type="ECO:0000256" key="3">
    <source>
        <dbReference type="ARBA" id="ARBA00022723"/>
    </source>
</evidence>
<dbReference type="OrthoDB" id="3064516at2759"/>
<dbReference type="InterPro" id="IPR002933">
    <property type="entry name" value="Peptidase_M20"/>
</dbReference>
<comment type="similarity">
    <text evidence="1">Belongs to the peptidase M20A family.</text>
</comment>
<name>A0A165AVF3_9APHY</name>
<dbReference type="Pfam" id="PF01546">
    <property type="entry name" value="Peptidase_M20"/>
    <property type="match status" value="1"/>
</dbReference>
<dbReference type="EMBL" id="KV427723">
    <property type="protein sequence ID" value="KZS99739.1"/>
    <property type="molecule type" value="Genomic_DNA"/>
</dbReference>
<dbReference type="PROSITE" id="PS00758">
    <property type="entry name" value="ARGE_DAPE_CPG2_1"/>
    <property type="match status" value="1"/>
</dbReference>
<keyword evidence="5" id="KW-0862">Zinc</keyword>
<proteinExistence type="inferred from homology"/>
<dbReference type="Gene3D" id="3.40.630.10">
    <property type="entry name" value="Zn peptidases"/>
    <property type="match status" value="1"/>
</dbReference>
<organism evidence="7 8">
    <name type="scientific">Laetiporus sulphureus 93-53</name>
    <dbReference type="NCBI Taxonomy" id="1314785"/>
    <lineage>
        <taxon>Eukaryota</taxon>
        <taxon>Fungi</taxon>
        <taxon>Dikarya</taxon>
        <taxon>Basidiomycota</taxon>
        <taxon>Agaricomycotina</taxon>
        <taxon>Agaricomycetes</taxon>
        <taxon>Polyporales</taxon>
        <taxon>Laetiporus</taxon>
    </lineage>
</organism>
<evidence type="ECO:0000313" key="8">
    <source>
        <dbReference type="Proteomes" id="UP000076871"/>
    </source>
</evidence>
<dbReference type="PANTHER" id="PTHR45962:SF1">
    <property type="entry name" value="N-FATTY-ACYL-AMINO ACID SYNTHASE_HYDROLASE PM20D1"/>
    <property type="match status" value="1"/>
</dbReference>
<dbReference type="GO" id="GO:0000328">
    <property type="term" value="C:fungal-type vacuole lumen"/>
    <property type="evidence" value="ECO:0007669"/>
    <property type="project" value="TreeGrafter"/>
</dbReference>
<dbReference type="InterPro" id="IPR047177">
    <property type="entry name" value="Pept_M20A"/>
</dbReference>
<dbReference type="InParanoid" id="A0A165AVF3"/>
<evidence type="ECO:0000259" key="6">
    <source>
        <dbReference type="Pfam" id="PF07687"/>
    </source>
</evidence>
<keyword evidence="3" id="KW-0479">Metal-binding</keyword>
<dbReference type="Proteomes" id="UP000076871">
    <property type="component" value="Unassembled WGS sequence"/>
</dbReference>
<dbReference type="InterPro" id="IPR036264">
    <property type="entry name" value="Bact_exopeptidase_dim_dom"/>
</dbReference>
<evidence type="ECO:0000256" key="5">
    <source>
        <dbReference type="ARBA" id="ARBA00022833"/>
    </source>
</evidence>
<evidence type="ECO:0000313" key="7">
    <source>
        <dbReference type="EMBL" id="KZS99739.1"/>
    </source>
</evidence>
<sequence>MCPQSAALFPDKHVALWQSLQSTFKSDAFLHETVSLLSGAVQIPTQTFDDMGTVGEDARWEPFNRFREYLLSSFRILTHNTAEMVKVNTYGLVYILKGSDEHIKPLLLTGHSDVVPVNPDTYDTWTPPPFSGFYDDNKAGKYLWGRGSMDDKASLIGILTVIETLLGRDFKPARTLVLAFGFDEEINGVQGASSIGEYLLSRFGENSFAMLLDEGGVILDQYGGTFAFPAIAQKGYFDMRIEVNAPGGHSSVPPVHTTIGMLAAMLVRYENNPMKLLFRRDSPMYIHAQCLAAHGPRFPVSMREALQKSITSDKALRRAEGMLLKIRSFKALVSTTQAVDVINGGVKSNALPENAMAIVNHRIAADSSVDEVKQHATQLLKDLAAEFNLSYNAFDTNIFNDGASYGNLTLSDAWGMGFEPAPITPTGVDDVPFQLLSGTIKATHMSHRSLLQDNITVSPSLLSGMTGPSYYLKLAPHAFRYIHYDAGNGAEM</sequence>
<gene>
    <name evidence="7" type="ORF">LAESUDRAFT_770209</name>
</gene>
<dbReference type="InterPro" id="IPR001261">
    <property type="entry name" value="ArgE/DapE_CS"/>
</dbReference>
<dbReference type="RefSeq" id="XP_040757480.1">
    <property type="nucleotide sequence ID" value="XM_040913782.1"/>
</dbReference>
<feature type="domain" description="Peptidase M20 dimerisation" evidence="6">
    <location>
        <begin position="231"/>
        <end position="386"/>
    </location>
</feature>
<dbReference type="GO" id="GO:0046872">
    <property type="term" value="F:metal ion binding"/>
    <property type="evidence" value="ECO:0007669"/>
    <property type="project" value="UniProtKB-KW"/>
</dbReference>
<keyword evidence="4" id="KW-0378">Hydrolase</keyword>
<dbReference type="Pfam" id="PF07687">
    <property type="entry name" value="M20_dimer"/>
    <property type="match status" value="1"/>
</dbReference>
<keyword evidence="2" id="KW-0645">Protease</keyword>
<dbReference type="AlphaFoldDB" id="A0A165AVF3"/>
<dbReference type="SUPFAM" id="SSF53187">
    <property type="entry name" value="Zn-dependent exopeptidases"/>
    <property type="match status" value="1"/>
</dbReference>
<dbReference type="STRING" id="1314785.A0A165AVF3"/>
<dbReference type="SUPFAM" id="SSF55031">
    <property type="entry name" value="Bacterial exopeptidase dimerisation domain"/>
    <property type="match status" value="1"/>
</dbReference>
<evidence type="ECO:0000256" key="1">
    <source>
        <dbReference type="ARBA" id="ARBA00006247"/>
    </source>
</evidence>
<accession>A0A165AVF3</accession>
<keyword evidence="8" id="KW-1185">Reference proteome</keyword>
<dbReference type="GO" id="GO:0004180">
    <property type="term" value="F:carboxypeptidase activity"/>
    <property type="evidence" value="ECO:0007669"/>
    <property type="project" value="UniProtKB-KW"/>
</dbReference>
<dbReference type="Gene3D" id="3.30.70.360">
    <property type="match status" value="1"/>
</dbReference>
<dbReference type="FunCoup" id="A0A165AVF3">
    <property type="interactions" value="9"/>
</dbReference>
<keyword evidence="7" id="KW-0121">Carboxypeptidase</keyword>
<dbReference type="PANTHER" id="PTHR45962">
    <property type="entry name" value="N-FATTY-ACYL-AMINO ACID SYNTHASE/HYDROLASE PM20D1"/>
    <property type="match status" value="1"/>
</dbReference>
<evidence type="ECO:0000256" key="2">
    <source>
        <dbReference type="ARBA" id="ARBA00022670"/>
    </source>
</evidence>
<protein>
    <submittedName>
        <fullName evidence="7">Carboxypeptidase S</fullName>
    </submittedName>
</protein>
<dbReference type="GeneID" id="63830810"/>